<dbReference type="PANTHER" id="PTHR42813">
    <property type="entry name" value="ZINC-TYPE ALCOHOL DEHYDROGENASE-LIKE"/>
    <property type="match status" value="1"/>
</dbReference>
<dbReference type="GO" id="GO:0046872">
    <property type="term" value="F:metal ion binding"/>
    <property type="evidence" value="ECO:0007669"/>
    <property type="project" value="UniProtKB-KW"/>
</dbReference>
<dbReference type="AlphaFoldDB" id="A0A2H3BV05"/>
<dbReference type="PANTHER" id="PTHR42813:SF2">
    <property type="entry name" value="DEHYDROGENASE, ZINC-CONTAINING, PUTATIVE (AFU_ORTHOLOGUE AFUA_2G02810)-RELATED"/>
    <property type="match status" value="1"/>
</dbReference>
<dbReference type="STRING" id="1076256.A0A2H3BV05"/>
<organism evidence="5 6">
    <name type="scientific">Armillaria solidipes</name>
    <dbReference type="NCBI Taxonomy" id="1076256"/>
    <lineage>
        <taxon>Eukaryota</taxon>
        <taxon>Fungi</taxon>
        <taxon>Dikarya</taxon>
        <taxon>Basidiomycota</taxon>
        <taxon>Agaricomycotina</taxon>
        <taxon>Agaricomycetes</taxon>
        <taxon>Agaricomycetidae</taxon>
        <taxon>Agaricales</taxon>
        <taxon>Marasmiineae</taxon>
        <taxon>Physalacriaceae</taxon>
        <taxon>Armillaria</taxon>
    </lineage>
</organism>
<dbReference type="InterPro" id="IPR013154">
    <property type="entry name" value="ADH-like_N"/>
</dbReference>
<comment type="cofactor">
    <cofactor evidence="1">
        <name>Zn(2+)</name>
        <dbReference type="ChEBI" id="CHEBI:29105"/>
    </cofactor>
</comment>
<evidence type="ECO:0000256" key="3">
    <source>
        <dbReference type="ARBA" id="ARBA00022833"/>
    </source>
</evidence>
<evidence type="ECO:0000313" key="5">
    <source>
        <dbReference type="EMBL" id="PBK74665.1"/>
    </source>
</evidence>
<dbReference type="InterPro" id="IPR011032">
    <property type="entry name" value="GroES-like_sf"/>
</dbReference>
<dbReference type="Gene3D" id="3.40.50.720">
    <property type="entry name" value="NAD(P)-binding Rossmann-like Domain"/>
    <property type="match status" value="1"/>
</dbReference>
<dbReference type="EMBL" id="KZ293418">
    <property type="protein sequence ID" value="PBK74665.1"/>
    <property type="molecule type" value="Genomic_DNA"/>
</dbReference>
<dbReference type="Pfam" id="PF08240">
    <property type="entry name" value="ADH_N"/>
    <property type="match status" value="1"/>
</dbReference>
<keyword evidence="6" id="KW-1185">Reference proteome</keyword>
<dbReference type="InterPro" id="IPR036291">
    <property type="entry name" value="NAD(P)-bd_dom_sf"/>
</dbReference>
<dbReference type="Proteomes" id="UP000218334">
    <property type="component" value="Unassembled WGS sequence"/>
</dbReference>
<accession>A0A2H3BV05</accession>
<sequence>MSVASSQVAIRFHPPSYDIRVENVPIPEITHPDDAIVKIHFSGLCGSDLHVYRGHEAVDKMQAKFSVAHHTCGHEFIGQVVKLGSSFSVHSQRLPTLYANLEIGDKVVCPFTTSCGECQMCRSGFTCRCIQSKLFGSPALEGAQAQYIRVPNAGGTLFNLSDPDTWPLSTPKQVSDSSLLLLADILPTGIFAVIQALSHPKVLPVLAAAPWPLHDQASSDMLGLFPKENVPTFAIIGLGPVGVCATISLLDQLGKRQLPSGFRIVAVDPIESRRNKMRSIYSKVCDSEVRSREVFAVQSIEEAKETVQTWTSGVGCSAVLEVVGNNSALALAYELVQPFGIISSVGVHGERPFPLTGGQLYDKNVSFDFGRCPVRSLFPMAFDLLIKRQDIFGGVGDESGLIDKIVGFDEAVEMYAAFDKGEVGKIVFDPWKKT</sequence>
<keyword evidence="2" id="KW-0479">Metal-binding</keyword>
<dbReference type="Gene3D" id="3.90.180.10">
    <property type="entry name" value="Medium-chain alcohol dehydrogenases, catalytic domain"/>
    <property type="match status" value="1"/>
</dbReference>
<feature type="domain" description="Alcohol dehydrogenase-like N-terminal" evidence="4">
    <location>
        <begin position="32"/>
        <end position="153"/>
    </location>
</feature>
<evidence type="ECO:0000313" key="6">
    <source>
        <dbReference type="Proteomes" id="UP000218334"/>
    </source>
</evidence>
<evidence type="ECO:0000256" key="2">
    <source>
        <dbReference type="ARBA" id="ARBA00022723"/>
    </source>
</evidence>
<protein>
    <submittedName>
        <fullName evidence="5">GroES-like protein</fullName>
    </submittedName>
</protein>
<evidence type="ECO:0000256" key="1">
    <source>
        <dbReference type="ARBA" id="ARBA00001947"/>
    </source>
</evidence>
<name>A0A2H3BV05_9AGAR</name>
<reference evidence="6" key="1">
    <citation type="journal article" date="2017" name="Nat. Ecol. Evol.">
        <title>Genome expansion and lineage-specific genetic innovations in the forest pathogenic fungi Armillaria.</title>
        <authorList>
            <person name="Sipos G."/>
            <person name="Prasanna A.N."/>
            <person name="Walter M.C."/>
            <person name="O'Connor E."/>
            <person name="Balint B."/>
            <person name="Krizsan K."/>
            <person name="Kiss B."/>
            <person name="Hess J."/>
            <person name="Varga T."/>
            <person name="Slot J."/>
            <person name="Riley R."/>
            <person name="Boka B."/>
            <person name="Rigling D."/>
            <person name="Barry K."/>
            <person name="Lee J."/>
            <person name="Mihaltcheva S."/>
            <person name="LaButti K."/>
            <person name="Lipzen A."/>
            <person name="Waldron R."/>
            <person name="Moloney N.M."/>
            <person name="Sperisen C."/>
            <person name="Kredics L."/>
            <person name="Vagvoelgyi C."/>
            <person name="Patrignani A."/>
            <person name="Fitzpatrick D."/>
            <person name="Nagy I."/>
            <person name="Doyle S."/>
            <person name="Anderson J.B."/>
            <person name="Grigoriev I.V."/>
            <person name="Gueldener U."/>
            <person name="Muensterkoetter M."/>
            <person name="Nagy L.G."/>
        </authorList>
    </citation>
    <scope>NUCLEOTIDE SEQUENCE [LARGE SCALE GENOMIC DNA]</scope>
    <source>
        <strain evidence="6">28-4</strain>
    </source>
</reference>
<dbReference type="SUPFAM" id="SSF50129">
    <property type="entry name" value="GroES-like"/>
    <property type="match status" value="1"/>
</dbReference>
<proteinExistence type="predicted"/>
<gene>
    <name evidence="5" type="ORF">ARMSODRAFT_992986</name>
</gene>
<dbReference type="SUPFAM" id="SSF51735">
    <property type="entry name" value="NAD(P)-binding Rossmann-fold domains"/>
    <property type="match status" value="1"/>
</dbReference>
<evidence type="ECO:0000259" key="4">
    <source>
        <dbReference type="Pfam" id="PF08240"/>
    </source>
</evidence>
<keyword evidence="3" id="KW-0862">Zinc</keyword>